<gene>
    <name evidence="2" type="ORF">GX50_05784</name>
</gene>
<dbReference type="EMBL" id="PDND01000128">
    <property type="protein sequence ID" value="PGH31430.1"/>
    <property type="molecule type" value="Genomic_DNA"/>
</dbReference>
<dbReference type="Proteomes" id="UP000226031">
    <property type="component" value="Unassembled WGS sequence"/>
</dbReference>
<comment type="caution">
    <text evidence="2">The sequence shown here is derived from an EMBL/GenBank/DDBJ whole genome shotgun (WGS) entry which is preliminary data.</text>
</comment>
<accession>A0A2B7ZDK1</accession>
<dbReference type="AlphaFoldDB" id="A0A2B7ZDK1"/>
<evidence type="ECO:0000256" key="1">
    <source>
        <dbReference type="SAM" id="MobiDB-lite"/>
    </source>
</evidence>
<feature type="region of interest" description="Disordered" evidence="1">
    <location>
        <begin position="38"/>
        <end position="102"/>
    </location>
</feature>
<protein>
    <submittedName>
        <fullName evidence="2">Uncharacterized protein</fullName>
    </submittedName>
</protein>
<name>A0A2B7ZDK1_9EURO</name>
<feature type="compositionally biased region" description="Polar residues" evidence="1">
    <location>
        <begin position="61"/>
        <end position="73"/>
    </location>
</feature>
<sequence>MEFEDVTLGDYLQGATCETRILRDLSGYYQRHDLCHEGGTKTPASGRNRMHVHSHIKDTEPQSIRTSDSQESGPISRCHRLVATQPHNDESNSHDESPAEKPRIPAIAKQLGRGGQFSCNPFVLVVRTPRRSENGYGGQEWMDLMNSAPPFVAPPR</sequence>
<feature type="compositionally biased region" description="Basic and acidic residues" evidence="1">
    <location>
        <begin position="87"/>
        <end position="102"/>
    </location>
</feature>
<feature type="region of interest" description="Disordered" evidence="1">
    <location>
        <begin position="135"/>
        <end position="156"/>
    </location>
</feature>
<reference evidence="2 3" key="1">
    <citation type="submission" date="2017-10" db="EMBL/GenBank/DDBJ databases">
        <title>Comparative genomics in systemic dimorphic fungi from Ajellomycetaceae.</title>
        <authorList>
            <person name="Munoz J.F."/>
            <person name="Mcewen J.G."/>
            <person name="Clay O.K."/>
            <person name="Cuomo C.A."/>
        </authorList>
    </citation>
    <scope>NUCLEOTIDE SEQUENCE [LARGE SCALE GENOMIC DNA]</scope>
    <source>
        <strain evidence="2 3">UAMH4076</strain>
    </source>
</reference>
<evidence type="ECO:0000313" key="3">
    <source>
        <dbReference type="Proteomes" id="UP000226031"/>
    </source>
</evidence>
<proteinExistence type="predicted"/>
<keyword evidence="3" id="KW-1185">Reference proteome</keyword>
<evidence type="ECO:0000313" key="2">
    <source>
        <dbReference type="EMBL" id="PGH31430.1"/>
    </source>
</evidence>
<organism evidence="2 3">
    <name type="scientific">[Emmonsia] crescens</name>
    <dbReference type="NCBI Taxonomy" id="73230"/>
    <lineage>
        <taxon>Eukaryota</taxon>
        <taxon>Fungi</taxon>
        <taxon>Dikarya</taxon>
        <taxon>Ascomycota</taxon>
        <taxon>Pezizomycotina</taxon>
        <taxon>Eurotiomycetes</taxon>
        <taxon>Eurotiomycetidae</taxon>
        <taxon>Onygenales</taxon>
        <taxon>Ajellomycetaceae</taxon>
        <taxon>Emergomyces</taxon>
    </lineage>
</organism>